<dbReference type="InterPro" id="IPR036427">
    <property type="entry name" value="Bromodomain-like_sf"/>
</dbReference>
<evidence type="ECO:0000313" key="4">
    <source>
        <dbReference type="EMBL" id="CAI9759142.1"/>
    </source>
</evidence>
<dbReference type="AlphaFoldDB" id="A0AAD1Z2H7"/>
<dbReference type="Gene3D" id="1.20.920.10">
    <property type="entry name" value="Bromodomain-like"/>
    <property type="match status" value="1"/>
</dbReference>
<organism evidence="4 5">
    <name type="scientific">Fraxinus pennsylvanica</name>
    <dbReference type="NCBI Taxonomy" id="56036"/>
    <lineage>
        <taxon>Eukaryota</taxon>
        <taxon>Viridiplantae</taxon>
        <taxon>Streptophyta</taxon>
        <taxon>Embryophyta</taxon>
        <taxon>Tracheophyta</taxon>
        <taxon>Spermatophyta</taxon>
        <taxon>Magnoliopsida</taxon>
        <taxon>eudicotyledons</taxon>
        <taxon>Gunneridae</taxon>
        <taxon>Pentapetalae</taxon>
        <taxon>asterids</taxon>
        <taxon>lamiids</taxon>
        <taxon>Lamiales</taxon>
        <taxon>Oleaceae</taxon>
        <taxon>Oleeae</taxon>
        <taxon>Fraxinus</taxon>
    </lineage>
</organism>
<proteinExistence type="predicted"/>
<evidence type="ECO:0000259" key="3">
    <source>
        <dbReference type="PROSITE" id="PS50014"/>
    </source>
</evidence>
<dbReference type="InterPro" id="IPR001487">
    <property type="entry name" value="Bromodomain"/>
</dbReference>
<dbReference type="EMBL" id="OU503039">
    <property type="protein sequence ID" value="CAI9759142.1"/>
    <property type="molecule type" value="Genomic_DNA"/>
</dbReference>
<evidence type="ECO:0000256" key="2">
    <source>
        <dbReference type="PROSITE-ProRule" id="PRU00035"/>
    </source>
</evidence>
<keyword evidence="5" id="KW-1185">Reference proteome</keyword>
<dbReference type="InterPro" id="IPR052442">
    <property type="entry name" value="Env_Response_Regulator"/>
</dbReference>
<dbReference type="PROSITE" id="PS50014">
    <property type="entry name" value="BROMODOMAIN_2"/>
    <property type="match status" value="1"/>
</dbReference>
<reference evidence="4" key="1">
    <citation type="submission" date="2023-05" db="EMBL/GenBank/DDBJ databases">
        <authorList>
            <person name="Huff M."/>
        </authorList>
    </citation>
    <scope>NUCLEOTIDE SEQUENCE</scope>
</reference>
<gene>
    <name evidence="4" type="ORF">FPE_LOCUS6572</name>
</gene>
<accession>A0AAD1Z2H7</accession>
<dbReference type="SUPFAM" id="SSF47370">
    <property type="entry name" value="Bromodomain"/>
    <property type="match status" value="1"/>
</dbReference>
<dbReference type="PANTHER" id="PTHR46136:SF19">
    <property type="entry name" value="TRANSCRIPTION FACTOR GTE12"/>
    <property type="match status" value="1"/>
</dbReference>
<sequence>MEHPQGFAFNQPVDPVKLIPDYVIIEPMNLVTIKCKLEDKTYFYEEEFASDVSLTFSRIELLKISSRKKTETISWKDRAIKVLWMQRKTRRLNLMVQTIWSLQKQHKVGARLVNTFHKDNGNQSAFAASDRKQPFDFPAVKCAACGSLIQFGVLFIFIQILLQEDHDRDHYGDSISDCQLKYPVTSHTR</sequence>
<name>A0AAD1Z2H7_9LAMI</name>
<protein>
    <recommendedName>
        <fullName evidence="3">Bromo domain-containing protein</fullName>
    </recommendedName>
</protein>
<feature type="domain" description="Bromo" evidence="3">
    <location>
        <begin position="1"/>
        <end position="57"/>
    </location>
</feature>
<evidence type="ECO:0000256" key="1">
    <source>
        <dbReference type="ARBA" id="ARBA00023117"/>
    </source>
</evidence>
<dbReference type="Proteomes" id="UP000834106">
    <property type="component" value="Chromosome 4"/>
</dbReference>
<dbReference type="Pfam" id="PF00439">
    <property type="entry name" value="Bromodomain"/>
    <property type="match status" value="1"/>
</dbReference>
<evidence type="ECO:0000313" key="5">
    <source>
        <dbReference type="Proteomes" id="UP000834106"/>
    </source>
</evidence>
<keyword evidence="1 2" id="KW-0103">Bromodomain</keyword>
<dbReference type="PANTHER" id="PTHR46136">
    <property type="entry name" value="TRANSCRIPTION FACTOR GTE8"/>
    <property type="match status" value="1"/>
</dbReference>